<reference evidence="1 2" key="2">
    <citation type="submission" date="2018-11" db="EMBL/GenBank/DDBJ databases">
        <authorList>
            <consortium name="Pathogen Informatics"/>
        </authorList>
    </citation>
    <scope>NUCLEOTIDE SEQUENCE [LARGE SCALE GENOMIC DNA]</scope>
</reference>
<gene>
    <name evidence="1" type="ORF">TASK_LOCUS8858</name>
</gene>
<organism evidence="3">
    <name type="scientific">Taenia asiatica</name>
    <name type="common">Asian tapeworm</name>
    <dbReference type="NCBI Taxonomy" id="60517"/>
    <lineage>
        <taxon>Eukaryota</taxon>
        <taxon>Metazoa</taxon>
        <taxon>Spiralia</taxon>
        <taxon>Lophotrochozoa</taxon>
        <taxon>Platyhelminthes</taxon>
        <taxon>Cestoda</taxon>
        <taxon>Eucestoda</taxon>
        <taxon>Cyclophyllidea</taxon>
        <taxon>Taeniidae</taxon>
        <taxon>Taenia</taxon>
    </lineage>
</organism>
<evidence type="ECO:0000313" key="1">
    <source>
        <dbReference type="EMBL" id="VDK41157.1"/>
    </source>
</evidence>
<dbReference type="AlphaFoldDB" id="A0A0R3WDK8"/>
<keyword evidence="2" id="KW-1185">Reference proteome</keyword>
<protein>
    <submittedName>
        <fullName evidence="1 3">Uncharacterized protein</fullName>
    </submittedName>
</protein>
<evidence type="ECO:0000313" key="3">
    <source>
        <dbReference type="WBParaSite" id="TASK_0000885701-mRNA-1"/>
    </source>
</evidence>
<proteinExistence type="predicted"/>
<sequence>MSVHHTDSNEGRKDELTVCKVLPSYLDHAVAGFEMTQLPTTTVTVASNESATSSIFLLAILTVCIGGFCREANEDLATSQKRLTDTTFSQSYCKEFSTLPLAPGGRNKPSPPPIALGL</sequence>
<name>A0A0R3WDK8_TAEAS</name>
<evidence type="ECO:0000313" key="2">
    <source>
        <dbReference type="Proteomes" id="UP000282613"/>
    </source>
</evidence>
<dbReference type="Proteomes" id="UP000282613">
    <property type="component" value="Unassembled WGS sequence"/>
</dbReference>
<reference evidence="3" key="1">
    <citation type="submission" date="2017-02" db="UniProtKB">
        <authorList>
            <consortium name="WormBaseParasite"/>
        </authorList>
    </citation>
    <scope>IDENTIFICATION</scope>
</reference>
<dbReference type="WBParaSite" id="TASK_0000885701-mRNA-1">
    <property type="protein sequence ID" value="TASK_0000885701-mRNA-1"/>
    <property type="gene ID" value="TASK_0000885701"/>
</dbReference>
<dbReference type="EMBL" id="UYRS01018911">
    <property type="protein sequence ID" value="VDK41157.1"/>
    <property type="molecule type" value="Genomic_DNA"/>
</dbReference>
<accession>A0A0R3WDK8</accession>